<feature type="coiled-coil region" evidence="1">
    <location>
        <begin position="553"/>
        <end position="580"/>
    </location>
</feature>
<organism evidence="3 4">
    <name type="scientific">Massilia polaris</name>
    <dbReference type="NCBI Taxonomy" id="2728846"/>
    <lineage>
        <taxon>Bacteria</taxon>
        <taxon>Pseudomonadati</taxon>
        <taxon>Pseudomonadota</taxon>
        <taxon>Betaproteobacteria</taxon>
        <taxon>Burkholderiales</taxon>
        <taxon>Oxalobacteraceae</taxon>
        <taxon>Telluria group</taxon>
        <taxon>Massilia</taxon>
    </lineage>
</organism>
<sequence length="1606" mass="167723">MSALGSLVVKLALEYAEYTKGLEKSDQASLKFAKNAQRHFDEAGKATTDFLSNVAKSAAGAVAAFFTVDAMIGQLKSSIDTLANLDDMAQKTGSSVENLSRLQKVASAFSQDFGVVDASISRLAKGMATADDESNKVHKALTALSVSSKDVAGKLRDPSEVLVDVAKSLQGYGDDAGKAALLNDLLGKSGADLIPYLNDVAENVDKFAGVSKEAAEKASALQDRLGAMREKSDALFTSIATATLPAMSDLAGAFLDVAESRDGLVDGKGAEWADDLALGLARVVDVAILLPKILSAVGGSINVVASDVGLLQTAMENANPLTMARKWLKGGSAFDDIQKALDKRNQTLADANKKWDDLWNKPANQLEQAMLKRIAGRADAPAAGPDKPVVEKPSLNYTTGNGPKEARNDFDQMNKSLQQKLALTEQEITLGRALSSSEREIAALTRGRIEGTVKLSDVDAAKLAAGFAQLGLNEDLLRARAAAEKFDKDELAAAQKKISTAYESLAKMQEEVDMFGKLPAEITRATIAKLELHKTQLEINEGTAEEIRTVEGLIEVNKRLAGMQDRKTELEEAKKAREELDKFLDPTKAQTFGEALQGAFGGAGDAASRMIGSLQSYGIKQAEIEKARKDAAKAYATDSTKLAAASKAITEKEVKNKIGAYGDMAGAAKGFFSENSKGHKAMEAAERGFRAVETAMAIESMLTKSGLLTAFTGLFVASKAAETTATVTNTAVDTAATGVSVGNSMLRAGASTAAGAAKAFEQMGVWGFVGAAAIIAFMGKLGVFGGTGGGGPAAATFEDRQKKQGTGTVLGDDSAKSESIAKSLEIMEQNSSMGLDYQNSMLQALRNIETALGGAAKGIFQTAGLTGGSAFGTTNTSTKSFFGSDKSTTITDTGVRFTGSLGDLRAGGGSGIQYEDVTKTSDGGWFSGNKTSSNTNTKALSDAALKPFTLIFDNMGDLLVGAGVKLGADSMGLTNAINQIGIDFAVSTRELKGQDLVDALSAGISVAFDKVTTAVFPQIAEFQKVGEGMGETLVRVAANYASLDATLNAMGMTFGPIGIGSLAAREHLIMLAGGIDKLSEQASGFAENYLTEAERLAPVQKYVTESLATLGYLGDTALRTRDDFKAAVLGLQNGGALATEAGAATFAALMALQGAFAMTVPAIEAASSSIEGMRESVAVLLGGVDDAVGVLQRVTNAEKERTGKAHELTMKRLQAQMDVSSALVAEHKALSSLSSTTISQMSIAGSEGADRASAQAQVRNAIAIVIAGGMLPSAESMRAPFAVLAKDSSNLFATMQDYQRDFYRTQGDIAALGALSDKALSVEEKMLATLSGQKDLAQLAYDGEIARLDGILEQAQREIDILNGIDTTGLTIVQALEAVRLAILAAQANPIAASGASISDAYKSALGRAPDAAGLEFFKDKAATGTPISDIVAAIKNSPEAKAQAMYQSLLGRAGDAGGIAYWTKVLSGGMSEQAARDLMMQSGEYKKLKGIPGFANGGDHSGGVRIVGERGPELEFTGPSRIVNNRDLMARLQNPGANSDALVTEIRLLRQQVERLQLAAEKTADDTGKMVLSTGQLADQFNEVSEGGNAMRSDVVASVRLEVAT</sequence>
<protein>
    <submittedName>
        <fullName evidence="3">DUF4214 domain-containing protein</fullName>
    </submittedName>
</protein>
<feature type="coiled-coil region" evidence="1">
    <location>
        <begin position="1540"/>
        <end position="1567"/>
    </location>
</feature>
<evidence type="ECO:0000256" key="2">
    <source>
        <dbReference type="SAM" id="MobiDB-lite"/>
    </source>
</evidence>
<dbReference type="RefSeq" id="WP_169467050.1">
    <property type="nucleotide sequence ID" value="NZ_JABBGG010000007.1"/>
</dbReference>
<comment type="caution">
    <text evidence="3">The sequence shown here is derived from an EMBL/GenBank/DDBJ whole genome shotgun (WGS) entry which is preliminary data.</text>
</comment>
<keyword evidence="4" id="KW-1185">Reference proteome</keyword>
<evidence type="ECO:0000313" key="4">
    <source>
        <dbReference type="Proteomes" id="UP000583752"/>
    </source>
</evidence>
<reference evidence="3 4" key="1">
    <citation type="submission" date="2020-04" db="EMBL/GenBank/DDBJ databases">
        <title>Massilia sp. RP-1-19 isolated from soil.</title>
        <authorList>
            <person name="Dahal R.H."/>
        </authorList>
    </citation>
    <scope>NUCLEOTIDE SEQUENCE [LARGE SCALE GENOMIC DNA]</scope>
    <source>
        <strain evidence="3 4">RP-1-19</strain>
    </source>
</reference>
<dbReference type="Proteomes" id="UP000583752">
    <property type="component" value="Unassembled WGS sequence"/>
</dbReference>
<accession>A0A848HR97</accession>
<proteinExistence type="predicted"/>
<name>A0A848HR97_9BURK</name>
<gene>
    <name evidence="3" type="ORF">HHL21_14535</name>
</gene>
<evidence type="ECO:0000313" key="3">
    <source>
        <dbReference type="EMBL" id="NML62271.1"/>
    </source>
</evidence>
<evidence type="ECO:0000256" key="1">
    <source>
        <dbReference type="SAM" id="Coils"/>
    </source>
</evidence>
<keyword evidence="1" id="KW-0175">Coiled coil</keyword>
<dbReference type="EMBL" id="JABBGG010000007">
    <property type="protein sequence ID" value="NML62271.1"/>
    <property type="molecule type" value="Genomic_DNA"/>
</dbReference>
<feature type="region of interest" description="Disordered" evidence="2">
    <location>
        <begin position="380"/>
        <end position="409"/>
    </location>
</feature>